<comment type="catalytic activity">
    <reaction evidence="1">
        <text>GDP-alpha-D-mannose + H2O = alpha-D-mannose 1-phosphate + GMP + 2 H(+)</text>
        <dbReference type="Rhea" id="RHEA:27978"/>
        <dbReference type="ChEBI" id="CHEBI:15377"/>
        <dbReference type="ChEBI" id="CHEBI:15378"/>
        <dbReference type="ChEBI" id="CHEBI:57527"/>
        <dbReference type="ChEBI" id="CHEBI:58115"/>
        <dbReference type="ChEBI" id="CHEBI:58409"/>
    </reaction>
</comment>
<evidence type="ECO:0000256" key="7">
    <source>
        <dbReference type="ARBA" id="ARBA00032272"/>
    </source>
</evidence>
<name>A0A8J7MQS3_9RHOB</name>
<dbReference type="EMBL" id="JAESVP010000002">
    <property type="protein sequence ID" value="MBL4927130.1"/>
    <property type="molecule type" value="Genomic_DNA"/>
</dbReference>
<dbReference type="AlphaFoldDB" id="A0A8J7MQS3"/>
<reference evidence="9" key="1">
    <citation type="submission" date="2021-01" db="EMBL/GenBank/DDBJ databases">
        <title>Genome seq and assembly of Tabrizicola sp. KVB23.</title>
        <authorList>
            <person name="Chhetri G."/>
        </authorList>
    </citation>
    <scope>NUCLEOTIDE SEQUENCE</scope>
    <source>
        <strain evidence="9">KVB23</strain>
    </source>
</reference>
<dbReference type="GO" id="GO:0005829">
    <property type="term" value="C:cytosol"/>
    <property type="evidence" value="ECO:0007669"/>
    <property type="project" value="TreeGrafter"/>
</dbReference>
<dbReference type="GO" id="GO:0006753">
    <property type="term" value="P:nucleoside phosphate metabolic process"/>
    <property type="evidence" value="ECO:0007669"/>
    <property type="project" value="TreeGrafter"/>
</dbReference>
<dbReference type="InterPro" id="IPR015797">
    <property type="entry name" value="NUDIX_hydrolase-like_dom_sf"/>
</dbReference>
<feature type="domain" description="Nudix hydrolase" evidence="8">
    <location>
        <begin position="46"/>
        <end position="155"/>
    </location>
</feature>
<protein>
    <recommendedName>
        <fullName evidence="4">GDP-mannose pyrophosphatase</fullName>
    </recommendedName>
    <alternativeName>
        <fullName evidence="6">GDP-mannose hydrolase</fullName>
    </alternativeName>
    <alternativeName>
        <fullName evidence="7">GDPMK</fullName>
    </alternativeName>
</protein>
<dbReference type="GO" id="GO:0019693">
    <property type="term" value="P:ribose phosphate metabolic process"/>
    <property type="evidence" value="ECO:0007669"/>
    <property type="project" value="TreeGrafter"/>
</dbReference>
<accession>A0A8J7MQS3</accession>
<evidence type="ECO:0000313" key="10">
    <source>
        <dbReference type="Proteomes" id="UP000619033"/>
    </source>
</evidence>
<dbReference type="SUPFAM" id="SSF55811">
    <property type="entry name" value="Nudix"/>
    <property type="match status" value="1"/>
</dbReference>
<gene>
    <name evidence="9" type="ORF">JI744_03330</name>
</gene>
<keyword evidence="5 9" id="KW-0378">Hydrolase</keyword>
<dbReference type="Pfam" id="PF00293">
    <property type="entry name" value="NUDIX"/>
    <property type="match status" value="1"/>
</dbReference>
<comment type="caution">
    <text evidence="9">The sequence shown here is derived from an EMBL/GenBank/DDBJ whole genome shotgun (WGS) entry which is preliminary data.</text>
</comment>
<organism evidence="9 10">
    <name type="scientific">Fuscibacter oryzae</name>
    <dbReference type="NCBI Taxonomy" id="2803939"/>
    <lineage>
        <taxon>Bacteria</taxon>
        <taxon>Pseudomonadati</taxon>
        <taxon>Pseudomonadota</taxon>
        <taxon>Alphaproteobacteria</taxon>
        <taxon>Rhodobacterales</taxon>
        <taxon>Paracoccaceae</taxon>
        <taxon>Fuscibacter</taxon>
    </lineage>
</organism>
<comment type="cofactor">
    <cofactor evidence="2">
        <name>Mg(2+)</name>
        <dbReference type="ChEBI" id="CHEBI:18420"/>
    </cofactor>
</comment>
<dbReference type="PANTHER" id="PTHR11839:SF18">
    <property type="entry name" value="NUDIX HYDROLASE DOMAIN-CONTAINING PROTEIN"/>
    <property type="match status" value="1"/>
</dbReference>
<evidence type="ECO:0000256" key="1">
    <source>
        <dbReference type="ARBA" id="ARBA00000847"/>
    </source>
</evidence>
<comment type="similarity">
    <text evidence="3">Belongs to the Nudix hydrolase family. NudK subfamily.</text>
</comment>
<evidence type="ECO:0000256" key="6">
    <source>
        <dbReference type="ARBA" id="ARBA00032162"/>
    </source>
</evidence>
<dbReference type="Gene3D" id="3.90.79.10">
    <property type="entry name" value="Nucleoside Triphosphate Pyrophosphohydrolase"/>
    <property type="match status" value="1"/>
</dbReference>
<evidence type="ECO:0000256" key="4">
    <source>
        <dbReference type="ARBA" id="ARBA00016377"/>
    </source>
</evidence>
<dbReference type="Proteomes" id="UP000619033">
    <property type="component" value="Unassembled WGS sequence"/>
</dbReference>
<keyword evidence="10" id="KW-1185">Reference proteome</keyword>
<dbReference type="CDD" id="cd24161">
    <property type="entry name" value="NUDIX_ADPRase_Ndx2"/>
    <property type="match status" value="1"/>
</dbReference>
<sequence>MTDDRITRLSRRPVYHNDWMSVYEDQVRFPGGTSGIYGVVEKPDFVAIVPLDDRGRIHLVSQFRYPVGQRMWELPMGVSHGTPEQQARAELREETGLIAGTLRHIGHLFQAPGFSAQGFDVFLATDLTQGQTELEVTESDLIADAFPWPEVQRMIAAGEITDAATIAALGLLLVRGLLPPG</sequence>
<evidence type="ECO:0000313" key="9">
    <source>
        <dbReference type="EMBL" id="MBL4927130.1"/>
    </source>
</evidence>
<dbReference type="GO" id="GO:0016787">
    <property type="term" value="F:hydrolase activity"/>
    <property type="evidence" value="ECO:0007669"/>
    <property type="project" value="UniProtKB-KW"/>
</dbReference>
<evidence type="ECO:0000256" key="3">
    <source>
        <dbReference type="ARBA" id="ARBA00007275"/>
    </source>
</evidence>
<evidence type="ECO:0000256" key="5">
    <source>
        <dbReference type="ARBA" id="ARBA00022801"/>
    </source>
</evidence>
<proteinExistence type="inferred from homology"/>
<dbReference type="PANTHER" id="PTHR11839">
    <property type="entry name" value="UDP/ADP-SUGAR PYROPHOSPHATASE"/>
    <property type="match status" value="1"/>
</dbReference>
<dbReference type="InterPro" id="IPR000086">
    <property type="entry name" value="NUDIX_hydrolase_dom"/>
</dbReference>
<evidence type="ECO:0000259" key="8">
    <source>
        <dbReference type="Pfam" id="PF00293"/>
    </source>
</evidence>
<evidence type="ECO:0000256" key="2">
    <source>
        <dbReference type="ARBA" id="ARBA00001946"/>
    </source>
</evidence>
<dbReference type="RefSeq" id="WP_202658284.1">
    <property type="nucleotide sequence ID" value="NZ_JAESVP010000002.1"/>
</dbReference>